<evidence type="ECO:0000313" key="5">
    <source>
        <dbReference type="Proteomes" id="UP000278807"/>
    </source>
</evidence>
<keyword evidence="1 3" id="KW-0812">Transmembrane</keyword>
<protein>
    <submittedName>
        <fullName evidence="6">Cadherin domain-containing protein</fullName>
    </submittedName>
</protein>
<evidence type="ECO:0000313" key="6">
    <source>
        <dbReference type="WBParaSite" id="HNAJ_0000187301-mRNA-1"/>
    </source>
</evidence>
<evidence type="ECO:0000313" key="4">
    <source>
        <dbReference type="EMBL" id="VDN97731.1"/>
    </source>
</evidence>
<dbReference type="SUPFAM" id="SSF49313">
    <property type="entry name" value="Cadherin-like"/>
    <property type="match status" value="1"/>
</dbReference>
<accession>A0A0R3T493</accession>
<dbReference type="GO" id="GO:0005886">
    <property type="term" value="C:plasma membrane"/>
    <property type="evidence" value="ECO:0007669"/>
    <property type="project" value="UniProtKB-SubCell"/>
</dbReference>
<dbReference type="Gene3D" id="2.60.40.60">
    <property type="entry name" value="Cadherins"/>
    <property type="match status" value="1"/>
</dbReference>
<dbReference type="InterPro" id="IPR015919">
    <property type="entry name" value="Cadherin-like_sf"/>
</dbReference>
<reference evidence="4 5" key="2">
    <citation type="submission" date="2018-11" db="EMBL/GenBank/DDBJ databases">
        <authorList>
            <consortium name="Pathogen Informatics"/>
        </authorList>
    </citation>
    <scope>NUCLEOTIDE SEQUENCE [LARGE SCALE GENOMIC DNA]</scope>
</reference>
<dbReference type="AlphaFoldDB" id="A0A0R3T493"/>
<name>A0A0R3T493_RODNA</name>
<evidence type="ECO:0000256" key="2">
    <source>
        <dbReference type="ARBA" id="ARBA00022989"/>
    </source>
</evidence>
<dbReference type="WBParaSite" id="HNAJ_0000187301-mRNA-1">
    <property type="protein sequence ID" value="HNAJ_0000187301-mRNA-1"/>
    <property type="gene ID" value="HNAJ_0000187301"/>
</dbReference>
<keyword evidence="3" id="KW-0472">Membrane</keyword>
<reference evidence="6" key="1">
    <citation type="submission" date="2017-02" db="UniProtKB">
        <authorList>
            <consortium name="WormBaseParasite"/>
        </authorList>
    </citation>
    <scope>IDENTIFICATION</scope>
</reference>
<sequence>TTEIKNVFVTVKVIDVNDERPVFVPFWAGYPDSIAKAVLSEESKTPPGTRVFQVQAMDADAKALLEFRWTPGLDTSVTKRFSISPTSVRILFHCSLILYFIVLLLHEFSF</sequence>
<dbReference type="PANTHER" id="PTHR24026">
    <property type="entry name" value="FAT ATYPICAL CADHERIN-RELATED"/>
    <property type="match status" value="1"/>
</dbReference>
<proteinExistence type="predicted"/>
<gene>
    <name evidence="4" type="ORF">HNAJ_LOCUS1872</name>
</gene>
<dbReference type="GO" id="GO:0007155">
    <property type="term" value="P:cell adhesion"/>
    <property type="evidence" value="ECO:0007669"/>
    <property type="project" value="UniProtKB-KW"/>
</dbReference>
<keyword evidence="2 3" id="KW-1133">Transmembrane helix</keyword>
<dbReference type="GO" id="GO:0005509">
    <property type="term" value="F:calcium ion binding"/>
    <property type="evidence" value="ECO:0007669"/>
    <property type="project" value="InterPro"/>
</dbReference>
<evidence type="ECO:0000256" key="1">
    <source>
        <dbReference type="ARBA" id="ARBA00022692"/>
    </source>
</evidence>
<dbReference type="PANTHER" id="PTHR24026:SF126">
    <property type="entry name" value="PROTOCADHERIN FAT 4"/>
    <property type="match status" value="1"/>
</dbReference>
<feature type="transmembrane region" description="Helical" evidence="3">
    <location>
        <begin position="88"/>
        <end position="106"/>
    </location>
</feature>
<keyword evidence="5" id="KW-1185">Reference proteome</keyword>
<dbReference type="OrthoDB" id="6279454at2759"/>
<dbReference type="CDD" id="cd11304">
    <property type="entry name" value="Cadherin_repeat"/>
    <property type="match status" value="1"/>
</dbReference>
<dbReference type="Proteomes" id="UP000278807">
    <property type="component" value="Unassembled WGS sequence"/>
</dbReference>
<dbReference type="EMBL" id="UZAE01000803">
    <property type="protein sequence ID" value="VDN97731.1"/>
    <property type="molecule type" value="Genomic_DNA"/>
</dbReference>
<organism evidence="6">
    <name type="scientific">Rodentolepis nana</name>
    <name type="common">Dwarf tapeworm</name>
    <name type="synonym">Hymenolepis nana</name>
    <dbReference type="NCBI Taxonomy" id="102285"/>
    <lineage>
        <taxon>Eukaryota</taxon>
        <taxon>Metazoa</taxon>
        <taxon>Spiralia</taxon>
        <taxon>Lophotrochozoa</taxon>
        <taxon>Platyhelminthes</taxon>
        <taxon>Cestoda</taxon>
        <taxon>Eucestoda</taxon>
        <taxon>Cyclophyllidea</taxon>
        <taxon>Hymenolepididae</taxon>
        <taxon>Rodentolepis</taxon>
    </lineage>
</organism>
<evidence type="ECO:0000256" key="3">
    <source>
        <dbReference type="SAM" id="Phobius"/>
    </source>
</evidence>